<dbReference type="InterPro" id="IPR036097">
    <property type="entry name" value="HisK_dim/P_sf"/>
</dbReference>
<evidence type="ECO:0000256" key="3">
    <source>
        <dbReference type="SAM" id="MobiDB-lite"/>
    </source>
</evidence>
<feature type="domain" description="Response regulatory" evidence="5">
    <location>
        <begin position="914"/>
        <end position="1045"/>
    </location>
</feature>
<dbReference type="PANTHER" id="PTHR43719">
    <property type="entry name" value="TWO-COMPONENT HISTIDINE KINASE"/>
    <property type="match status" value="1"/>
</dbReference>
<dbReference type="CDD" id="cd17546">
    <property type="entry name" value="REC_hyHK_CKI1_RcsC-like"/>
    <property type="match status" value="1"/>
</dbReference>
<dbReference type="SUPFAM" id="SSF52172">
    <property type="entry name" value="CheY-like"/>
    <property type="match status" value="1"/>
</dbReference>
<dbReference type="PROSITE" id="PS50109">
    <property type="entry name" value="HIS_KIN"/>
    <property type="match status" value="1"/>
</dbReference>
<dbReference type="FunFam" id="1.10.287.130:FF:000023">
    <property type="entry name" value="Sensor histidine kinase/response regulator, putative"/>
    <property type="match status" value="1"/>
</dbReference>
<feature type="modified residue" description="4-aspartylphosphate" evidence="2">
    <location>
        <position position="966"/>
    </location>
</feature>
<evidence type="ECO:0000259" key="5">
    <source>
        <dbReference type="PROSITE" id="PS50110"/>
    </source>
</evidence>
<dbReference type="InterPro" id="IPR011006">
    <property type="entry name" value="CheY-like_superfamily"/>
</dbReference>
<dbReference type="Pfam" id="PF00072">
    <property type="entry name" value="Response_reg"/>
    <property type="match status" value="1"/>
</dbReference>
<name>A0AAF0EHW1_9BASI</name>
<dbReference type="InterPro" id="IPR003661">
    <property type="entry name" value="HisK_dim/P_dom"/>
</dbReference>
<evidence type="ECO:0000313" key="7">
    <source>
        <dbReference type="Proteomes" id="UP001213623"/>
    </source>
</evidence>
<dbReference type="Gene3D" id="3.40.50.2300">
    <property type="match status" value="1"/>
</dbReference>
<evidence type="ECO:0000256" key="2">
    <source>
        <dbReference type="PROSITE-ProRule" id="PRU00169"/>
    </source>
</evidence>
<dbReference type="PROSITE" id="PS50110">
    <property type="entry name" value="RESPONSE_REGULATORY"/>
    <property type="match status" value="1"/>
</dbReference>
<dbReference type="AlphaFoldDB" id="A0AAF0EHW1"/>
<dbReference type="InterPro" id="IPR004358">
    <property type="entry name" value="Sig_transdc_His_kin-like_C"/>
</dbReference>
<dbReference type="SUPFAM" id="SSF55781">
    <property type="entry name" value="GAF domain-like"/>
    <property type="match status" value="1"/>
</dbReference>
<feature type="region of interest" description="Disordered" evidence="3">
    <location>
        <begin position="512"/>
        <end position="531"/>
    </location>
</feature>
<evidence type="ECO:0000256" key="1">
    <source>
        <dbReference type="ARBA" id="ARBA00022553"/>
    </source>
</evidence>
<evidence type="ECO:0000313" key="6">
    <source>
        <dbReference type="EMBL" id="WFD26817.1"/>
    </source>
</evidence>
<dbReference type="PANTHER" id="PTHR43719:SF28">
    <property type="entry name" value="PEROXIDE STRESS-ACTIVATED HISTIDINE KINASE MAK1-RELATED"/>
    <property type="match status" value="1"/>
</dbReference>
<feature type="domain" description="Histidine kinase" evidence="4">
    <location>
        <begin position="416"/>
        <end position="652"/>
    </location>
</feature>
<dbReference type="InterPro" id="IPR003594">
    <property type="entry name" value="HATPase_dom"/>
</dbReference>
<dbReference type="InterPro" id="IPR001789">
    <property type="entry name" value="Sig_transdc_resp-reg_receiver"/>
</dbReference>
<gene>
    <name evidence="6" type="ORF">MNAN1_001806</name>
</gene>
<dbReference type="InterPro" id="IPR050956">
    <property type="entry name" value="2C_system_His_kinase"/>
</dbReference>
<dbReference type="GO" id="GO:0000155">
    <property type="term" value="F:phosphorelay sensor kinase activity"/>
    <property type="evidence" value="ECO:0007669"/>
    <property type="project" value="InterPro"/>
</dbReference>
<dbReference type="SMART" id="SM00388">
    <property type="entry name" value="HisKA"/>
    <property type="match status" value="1"/>
</dbReference>
<dbReference type="Gene3D" id="3.30.565.10">
    <property type="entry name" value="Histidine kinase-like ATPase, C-terminal domain"/>
    <property type="match status" value="1"/>
</dbReference>
<feature type="region of interest" description="Disordered" evidence="3">
    <location>
        <begin position="179"/>
        <end position="198"/>
    </location>
</feature>
<dbReference type="SUPFAM" id="SSF47384">
    <property type="entry name" value="Homodimeric domain of signal transducing histidine kinase"/>
    <property type="match status" value="1"/>
</dbReference>
<reference evidence="6" key="1">
    <citation type="submission" date="2023-03" db="EMBL/GenBank/DDBJ databases">
        <title>Mating type loci evolution in Malassezia.</title>
        <authorList>
            <person name="Coelho M.A."/>
        </authorList>
    </citation>
    <scope>NUCLEOTIDE SEQUENCE</scope>
    <source>
        <strain evidence="6">CBS 9557</strain>
    </source>
</reference>
<keyword evidence="1 2" id="KW-0597">Phosphoprotein</keyword>
<dbReference type="Pfam" id="PF00512">
    <property type="entry name" value="HisKA"/>
    <property type="match status" value="1"/>
</dbReference>
<dbReference type="SMART" id="SM00448">
    <property type="entry name" value="REC"/>
    <property type="match status" value="1"/>
</dbReference>
<sequence length="1047" mass="115961">MSSHILDMPYVSIKLLAPQPRLHDDKPGPFANKRGLFPFTVISEWTSQFNQRLVKDETGCSQTLAAHSLLLPRGELMIIPDVDEDWRFKGSPYRNGFKFFIATPLYGSQGEMIGAFCVGDIKARPPLSACQQRLFMDLTTMITNSIDLSVSTAQLGCRDRLKLCVENFLLHFLSESENQDKTEGTDPTSNNSGTEPASFSETAINHASSKNYMHIFNFAAQALHRSMDVSGVVIFDLSSFVMAKKPGNHGMVNEQVIHSRMSRQNHSGWDLLPDGFPEEADVTDVPALSQLGASEASEQIPDRSKPMHMDHVYALCQFLSSVRLGQHFQDNVPEAIAKLLPQGIVDTLLVPIMDADSQPFALLCCYSLYDHYAFILDQMVHTAIQHTRAIGYMIMDVIARQSVVLADRSKSSFISNMSHELRTPLHGILASTELLSDTSMNDMQRSYTHTIESCGRGLLELVNHVLDYTKLSSGVNNTGLQQQKHVSYSNVDLVQLLQEVCDSSLVGHLGQRRTDRTGSSIGSMYDPGQADSKRAAKSSNIELVIDIEKRQEGWFAFCDSGYILVSLRYTPLDEHKVRAIFRVKDSGCGISRTFLDQHLFQPFSQEDPLKGGTGLGLSIVNELVRNMDNGVVHVESVPDQGTDIVVSCDLAMSALPETGYIPRLYVAQSYTVHIFKSAQDTKGTALVRSTLRQYLQIWWGFQVAVYEDPTDMRFLEASGRDILLMNTQVAPLRALLDSVRKDRKRLPPVVVLANLYSESDHLLLSQEYKRAGGRIYLLQKPVGPARLEEAFTSSTASIDTASEPPSQSQESEAPNLLDMGKRDQGVTFSSPPLERDLHAAVKVDVADETLSHAEREREKACVSPPLIAAPDSPVSKKLASTMFELDKTLRDEAPPATTTSISMLNTPRATSSAHILFVDDNQVNRQVLRAYLKKLHISCSEARDGSEAILQFSSRPPGFFDLIIMDYSMPNVDGLTATLAIRQLERQRSAVEGSSESRQPKSTIYILSGSSSNEILRQVYAAGADGYLSKPLSFKVFVSLLKSIGLQ</sequence>
<evidence type="ECO:0000259" key="4">
    <source>
        <dbReference type="PROSITE" id="PS50109"/>
    </source>
</evidence>
<protein>
    <recommendedName>
        <fullName evidence="8">Histidine kinase</fullName>
    </recommendedName>
</protein>
<feature type="region of interest" description="Disordered" evidence="3">
    <location>
        <begin position="795"/>
        <end position="820"/>
    </location>
</feature>
<dbReference type="Pfam" id="PF02518">
    <property type="entry name" value="HATPase_c"/>
    <property type="match status" value="1"/>
</dbReference>
<keyword evidence="7" id="KW-1185">Reference proteome</keyword>
<dbReference type="Proteomes" id="UP001213623">
    <property type="component" value="Chromosome 3"/>
</dbReference>
<evidence type="ECO:0008006" key="8">
    <source>
        <dbReference type="Google" id="ProtNLM"/>
    </source>
</evidence>
<dbReference type="PRINTS" id="PR00344">
    <property type="entry name" value="BCTRLSENSOR"/>
</dbReference>
<dbReference type="InterPro" id="IPR005467">
    <property type="entry name" value="His_kinase_dom"/>
</dbReference>
<dbReference type="CDD" id="cd00082">
    <property type="entry name" value="HisKA"/>
    <property type="match status" value="1"/>
</dbReference>
<dbReference type="EMBL" id="CP119894">
    <property type="protein sequence ID" value="WFD26817.1"/>
    <property type="molecule type" value="Genomic_DNA"/>
</dbReference>
<dbReference type="SMART" id="SM00387">
    <property type="entry name" value="HATPase_c"/>
    <property type="match status" value="1"/>
</dbReference>
<dbReference type="InterPro" id="IPR036890">
    <property type="entry name" value="HATPase_C_sf"/>
</dbReference>
<feature type="compositionally biased region" description="Low complexity" evidence="3">
    <location>
        <begin position="801"/>
        <end position="814"/>
    </location>
</feature>
<accession>A0AAF0EHW1</accession>
<dbReference type="Gene3D" id="1.10.287.130">
    <property type="match status" value="1"/>
</dbReference>
<proteinExistence type="predicted"/>
<organism evidence="6 7">
    <name type="scientific">Malassezia nana</name>
    <dbReference type="NCBI Taxonomy" id="180528"/>
    <lineage>
        <taxon>Eukaryota</taxon>
        <taxon>Fungi</taxon>
        <taxon>Dikarya</taxon>
        <taxon>Basidiomycota</taxon>
        <taxon>Ustilaginomycotina</taxon>
        <taxon>Malasseziomycetes</taxon>
        <taxon>Malasseziales</taxon>
        <taxon>Malasseziaceae</taxon>
        <taxon>Malassezia</taxon>
    </lineage>
</organism>
<dbReference type="SUPFAM" id="SSF55874">
    <property type="entry name" value="ATPase domain of HSP90 chaperone/DNA topoisomerase II/histidine kinase"/>
    <property type="match status" value="1"/>
</dbReference>
<feature type="compositionally biased region" description="Polar residues" evidence="3">
    <location>
        <begin position="185"/>
        <end position="198"/>
    </location>
</feature>